<keyword evidence="1" id="KW-0472">Membrane</keyword>
<feature type="transmembrane region" description="Helical" evidence="1">
    <location>
        <begin position="59"/>
        <end position="81"/>
    </location>
</feature>
<dbReference type="Pfam" id="PF11124">
    <property type="entry name" value="Pho86"/>
    <property type="match status" value="1"/>
</dbReference>
<keyword evidence="1" id="KW-1133">Transmembrane helix</keyword>
<dbReference type="OrthoDB" id="4082764at2759"/>
<organism evidence="2 3">
    <name type="scientific">[Candida] arabinofermentans NRRL YB-2248</name>
    <dbReference type="NCBI Taxonomy" id="983967"/>
    <lineage>
        <taxon>Eukaryota</taxon>
        <taxon>Fungi</taxon>
        <taxon>Dikarya</taxon>
        <taxon>Ascomycota</taxon>
        <taxon>Saccharomycotina</taxon>
        <taxon>Pichiomycetes</taxon>
        <taxon>Pichiales</taxon>
        <taxon>Pichiaceae</taxon>
        <taxon>Ogataea</taxon>
        <taxon>Ogataea/Candida clade</taxon>
    </lineage>
</organism>
<dbReference type="InterPro" id="IPR024297">
    <property type="entry name" value="Pho86"/>
</dbReference>
<gene>
    <name evidence="2" type="ORF">CANARDRAFT_20385</name>
</gene>
<name>A0A1E4T7B5_9ASCO</name>
<accession>A0A1E4T7B5</accession>
<feature type="transmembrane region" description="Helical" evidence="1">
    <location>
        <begin position="102"/>
        <end position="123"/>
    </location>
</feature>
<reference evidence="3" key="1">
    <citation type="submission" date="2016-04" db="EMBL/GenBank/DDBJ databases">
        <title>Comparative genomics of biotechnologically important yeasts.</title>
        <authorList>
            <consortium name="DOE Joint Genome Institute"/>
            <person name="Riley R."/>
            <person name="Haridas S."/>
            <person name="Wolfe K.H."/>
            <person name="Lopes M.R."/>
            <person name="Hittinger C.T."/>
            <person name="Goker M."/>
            <person name="Salamov A."/>
            <person name="Wisecaver J."/>
            <person name="Long T.M."/>
            <person name="Aerts A.L."/>
            <person name="Barry K."/>
            <person name="Choi C."/>
            <person name="Clum A."/>
            <person name="Coughlan A.Y."/>
            <person name="Deshpande S."/>
            <person name="Douglass A.P."/>
            <person name="Hanson S.J."/>
            <person name="Klenk H.-P."/>
            <person name="Labutti K."/>
            <person name="Lapidus A."/>
            <person name="Lindquist E."/>
            <person name="Lipzen A."/>
            <person name="Meier-Kolthoff J.P."/>
            <person name="Ohm R.A."/>
            <person name="Otillar R.P."/>
            <person name="Pangilinan J."/>
            <person name="Peng Y."/>
            <person name="Rokas A."/>
            <person name="Rosa C.A."/>
            <person name="Scheuner C."/>
            <person name="Sibirny A.A."/>
            <person name="Slot J.C."/>
            <person name="Stielow J.B."/>
            <person name="Sun H."/>
            <person name="Kurtzman C.P."/>
            <person name="Blackwell M."/>
            <person name="Grigoriev I.V."/>
            <person name="Jeffries T.W."/>
        </authorList>
    </citation>
    <scope>NUCLEOTIDE SEQUENCE [LARGE SCALE GENOMIC DNA]</scope>
    <source>
        <strain evidence="3">NRRL YB-2248</strain>
    </source>
</reference>
<evidence type="ECO:0000313" key="3">
    <source>
        <dbReference type="Proteomes" id="UP000094801"/>
    </source>
</evidence>
<proteinExistence type="predicted"/>
<protein>
    <submittedName>
        <fullName evidence="2">Uncharacterized protein</fullName>
    </submittedName>
</protein>
<sequence length="294" mass="33994">MSVYQKDASLKEPISSEVPATIATQYIKPTLCESVINLQMDYISNRRSNLNKYLFGNKITLNLLISLISIGFYWKLGVYLSEYNISRGVFKLFKNSYFINDLINCTAMVFFIVSLTFGTLYYMTCFLSDEAHGVPDNLVDYFGIDLKEYSTTTTKTQNKKKLSDVEKKMKDNSLVIEYRDTPIAFIAKSDTIAVSNNKLSFKILGFAIRRVYIKSEILDELLAWCKNKMIEESKEKFEICCIIEIYSFESFDEEIIKKSGFKCIKEDKINGVVNKLFNITKKTYELVYNPELNK</sequence>
<dbReference type="AlphaFoldDB" id="A0A1E4T7B5"/>
<dbReference type="Proteomes" id="UP000094801">
    <property type="component" value="Unassembled WGS sequence"/>
</dbReference>
<evidence type="ECO:0000256" key="1">
    <source>
        <dbReference type="SAM" id="Phobius"/>
    </source>
</evidence>
<evidence type="ECO:0000313" key="2">
    <source>
        <dbReference type="EMBL" id="ODV87646.1"/>
    </source>
</evidence>
<dbReference type="STRING" id="983967.A0A1E4T7B5"/>
<keyword evidence="3" id="KW-1185">Reference proteome</keyword>
<keyword evidence="1" id="KW-0812">Transmembrane</keyword>
<dbReference type="EMBL" id="KV453847">
    <property type="protein sequence ID" value="ODV87646.1"/>
    <property type="molecule type" value="Genomic_DNA"/>
</dbReference>